<feature type="domain" description="SDH C-terminal" evidence="11">
    <location>
        <begin position="239"/>
        <end position="265"/>
    </location>
</feature>
<evidence type="ECO:0000256" key="6">
    <source>
        <dbReference type="ARBA" id="ARBA00023141"/>
    </source>
</evidence>
<feature type="binding site" evidence="8">
    <location>
        <begin position="15"/>
        <end position="17"/>
    </location>
    <ligand>
        <name>shikimate</name>
        <dbReference type="ChEBI" id="CHEBI:36208"/>
    </ligand>
</feature>
<dbReference type="AlphaFoldDB" id="A0A1T2D9A7"/>
<dbReference type="EC" id="1.1.1.25" evidence="2 8"/>
<reference evidence="12 13" key="1">
    <citation type="submission" date="2016-11" db="EMBL/GenBank/DDBJ databases">
        <title>Mixed transmission modes and dynamic genome evolution in an obligate animal-bacterial symbiosis.</title>
        <authorList>
            <person name="Russell S.L."/>
            <person name="Corbett-Detig R.B."/>
            <person name="Cavanaugh C.M."/>
        </authorList>
    </citation>
    <scope>NUCLEOTIDE SEQUENCE [LARGE SCALE GENOMIC DNA]</scope>
    <source>
        <strain evidence="12">MA-KB16</strain>
    </source>
</reference>
<organism evidence="12 13">
    <name type="scientific">Solemya velum gill symbiont</name>
    <dbReference type="NCBI Taxonomy" id="2340"/>
    <lineage>
        <taxon>Bacteria</taxon>
        <taxon>Pseudomonadati</taxon>
        <taxon>Pseudomonadota</taxon>
        <taxon>Gammaproteobacteria</taxon>
        <taxon>sulfur-oxidizing symbionts</taxon>
    </lineage>
</organism>
<feature type="binding site" evidence="8">
    <location>
        <position position="87"/>
    </location>
    <ligand>
        <name>shikimate</name>
        <dbReference type="ChEBI" id="CHEBI:36208"/>
    </ligand>
</feature>
<dbReference type="GO" id="GO:0009423">
    <property type="term" value="P:chorismate biosynthetic process"/>
    <property type="evidence" value="ECO:0007669"/>
    <property type="project" value="UniProtKB-UniRule"/>
</dbReference>
<dbReference type="FunFam" id="3.40.50.720:FF:000104">
    <property type="entry name" value="Shikimate dehydrogenase (NADP(+))"/>
    <property type="match status" value="1"/>
</dbReference>
<dbReference type="PANTHER" id="PTHR21089:SF1">
    <property type="entry name" value="BIFUNCTIONAL 3-DEHYDROQUINATE DEHYDRATASE_SHIKIMATE DEHYDROGENASE, CHLOROPLASTIC"/>
    <property type="match status" value="1"/>
</dbReference>
<dbReference type="UniPathway" id="UPA00053">
    <property type="reaction ID" value="UER00087"/>
</dbReference>
<comment type="similarity">
    <text evidence="8">Belongs to the shikimate dehydrogenase family.</text>
</comment>
<dbReference type="InterPro" id="IPR041121">
    <property type="entry name" value="SDH_C"/>
</dbReference>
<evidence type="ECO:0000313" key="13">
    <source>
        <dbReference type="Proteomes" id="UP000190962"/>
    </source>
</evidence>
<dbReference type="GO" id="GO:0019632">
    <property type="term" value="P:shikimate metabolic process"/>
    <property type="evidence" value="ECO:0007669"/>
    <property type="project" value="InterPro"/>
</dbReference>
<dbReference type="GO" id="GO:0005829">
    <property type="term" value="C:cytosol"/>
    <property type="evidence" value="ECO:0007669"/>
    <property type="project" value="TreeGrafter"/>
</dbReference>
<evidence type="ECO:0000256" key="7">
    <source>
        <dbReference type="ARBA" id="ARBA00049442"/>
    </source>
</evidence>
<protein>
    <recommendedName>
        <fullName evidence="2 8">Shikimate dehydrogenase (NADP(+))</fullName>
        <shortName evidence="8">SDH</shortName>
        <ecNumber evidence="2 8">1.1.1.25</ecNumber>
    </recommendedName>
</protein>
<comment type="function">
    <text evidence="8">Involved in the biosynthesis of the chorismate, which leads to the biosynthesis of aromatic amino acids. Catalyzes the reversible NADPH linked reduction of 3-dehydroshikimate (DHSA) to yield shikimate (SA).</text>
</comment>
<dbReference type="PANTHER" id="PTHR21089">
    <property type="entry name" value="SHIKIMATE DEHYDROGENASE"/>
    <property type="match status" value="1"/>
</dbReference>
<comment type="subunit">
    <text evidence="8">Homodimer.</text>
</comment>
<feature type="binding site" evidence="8">
    <location>
        <begin position="152"/>
        <end position="157"/>
    </location>
    <ligand>
        <name>NADP(+)</name>
        <dbReference type="ChEBI" id="CHEBI:58349"/>
    </ligand>
</feature>
<dbReference type="Gene3D" id="3.40.50.10860">
    <property type="entry name" value="Leucine Dehydrogenase, chain A, domain 1"/>
    <property type="match status" value="1"/>
</dbReference>
<keyword evidence="3 8" id="KW-0028">Amino-acid biosynthesis</keyword>
<dbReference type="Gene3D" id="3.40.50.720">
    <property type="entry name" value="NAD(P)-binding Rossmann-like Domain"/>
    <property type="match status" value="1"/>
</dbReference>
<proteinExistence type="inferred from homology"/>
<feature type="binding site" evidence="8">
    <location>
        <position position="239"/>
    </location>
    <ligand>
        <name>NADP(+)</name>
        <dbReference type="ChEBI" id="CHEBI:58349"/>
    </ligand>
</feature>
<feature type="binding site" evidence="8">
    <location>
        <position position="103"/>
    </location>
    <ligand>
        <name>shikimate</name>
        <dbReference type="ChEBI" id="CHEBI:36208"/>
    </ligand>
</feature>
<feature type="binding site" evidence="8">
    <location>
        <position position="217"/>
    </location>
    <ligand>
        <name>shikimate</name>
        <dbReference type="ChEBI" id="CHEBI:36208"/>
    </ligand>
</feature>
<evidence type="ECO:0000256" key="5">
    <source>
        <dbReference type="ARBA" id="ARBA00023002"/>
    </source>
</evidence>
<dbReference type="Pfam" id="PF18317">
    <property type="entry name" value="SDH_C"/>
    <property type="match status" value="1"/>
</dbReference>
<dbReference type="Proteomes" id="UP000190962">
    <property type="component" value="Unassembled WGS sequence"/>
</dbReference>
<keyword evidence="6 8" id="KW-0057">Aromatic amino acid biosynthesis</keyword>
<dbReference type="InterPro" id="IPR046346">
    <property type="entry name" value="Aminoacid_DH-like_N_sf"/>
</dbReference>
<evidence type="ECO:0000259" key="10">
    <source>
        <dbReference type="Pfam" id="PF08501"/>
    </source>
</evidence>
<comment type="catalytic activity">
    <reaction evidence="7 8">
        <text>shikimate + NADP(+) = 3-dehydroshikimate + NADPH + H(+)</text>
        <dbReference type="Rhea" id="RHEA:17737"/>
        <dbReference type="ChEBI" id="CHEBI:15378"/>
        <dbReference type="ChEBI" id="CHEBI:16630"/>
        <dbReference type="ChEBI" id="CHEBI:36208"/>
        <dbReference type="ChEBI" id="CHEBI:57783"/>
        <dbReference type="ChEBI" id="CHEBI:58349"/>
        <dbReference type="EC" id="1.1.1.25"/>
    </reaction>
</comment>
<dbReference type="InterPro" id="IPR022893">
    <property type="entry name" value="Shikimate_DH_fam"/>
</dbReference>
<dbReference type="HAMAP" id="MF_00222">
    <property type="entry name" value="Shikimate_DH_AroE"/>
    <property type="match status" value="1"/>
</dbReference>
<feature type="binding site" evidence="8">
    <location>
        <position position="78"/>
    </location>
    <ligand>
        <name>NADP(+)</name>
        <dbReference type="ChEBI" id="CHEBI:58349"/>
    </ligand>
</feature>
<evidence type="ECO:0000313" key="12">
    <source>
        <dbReference type="EMBL" id="OOY35479.1"/>
    </source>
</evidence>
<evidence type="ECO:0000256" key="2">
    <source>
        <dbReference type="ARBA" id="ARBA00012962"/>
    </source>
</evidence>
<dbReference type="InterPro" id="IPR036291">
    <property type="entry name" value="NAD(P)-bd_dom_sf"/>
</dbReference>
<dbReference type="GO" id="GO:0009073">
    <property type="term" value="P:aromatic amino acid family biosynthetic process"/>
    <property type="evidence" value="ECO:0007669"/>
    <property type="project" value="UniProtKB-KW"/>
</dbReference>
<dbReference type="FunFam" id="3.40.50.10860:FF:000006">
    <property type="entry name" value="Shikimate dehydrogenase (NADP(+))"/>
    <property type="match status" value="1"/>
</dbReference>
<dbReference type="InterPro" id="IPR011342">
    <property type="entry name" value="Shikimate_DH"/>
</dbReference>
<dbReference type="GO" id="GO:0008652">
    <property type="term" value="P:amino acid biosynthetic process"/>
    <property type="evidence" value="ECO:0007669"/>
    <property type="project" value="UniProtKB-KW"/>
</dbReference>
<evidence type="ECO:0000256" key="1">
    <source>
        <dbReference type="ARBA" id="ARBA00004871"/>
    </source>
</evidence>
<feature type="domain" description="Shikimate dehydrogenase substrate binding N-terminal" evidence="10">
    <location>
        <begin position="7"/>
        <end position="89"/>
    </location>
</feature>
<comment type="caution">
    <text evidence="12">The sequence shown here is derived from an EMBL/GenBank/DDBJ whole genome shotgun (WGS) entry which is preliminary data.</text>
</comment>
<evidence type="ECO:0000259" key="11">
    <source>
        <dbReference type="Pfam" id="PF18317"/>
    </source>
</evidence>
<name>A0A1T2D9A7_SOVGS</name>
<dbReference type="Pfam" id="PF08501">
    <property type="entry name" value="Shikimate_dh_N"/>
    <property type="match status" value="1"/>
</dbReference>
<dbReference type="NCBIfam" id="NF001310">
    <property type="entry name" value="PRK00258.1-2"/>
    <property type="match status" value="1"/>
</dbReference>
<dbReference type="SUPFAM" id="SSF53223">
    <property type="entry name" value="Aminoacid dehydrogenase-like, N-terminal domain"/>
    <property type="match status" value="1"/>
</dbReference>
<evidence type="ECO:0000259" key="9">
    <source>
        <dbReference type="Pfam" id="PF01488"/>
    </source>
</evidence>
<accession>A0A1T2D9A7</accession>
<dbReference type="SUPFAM" id="SSF51735">
    <property type="entry name" value="NAD(P)-binding Rossmann-fold domains"/>
    <property type="match status" value="1"/>
</dbReference>
<feature type="binding site" evidence="8">
    <location>
        <position position="246"/>
    </location>
    <ligand>
        <name>shikimate</name>
        <dbReference type="ChEBI" id="CHEBI:36208"/>
    </ligand>
</feature>
<feature type="domain" description="Quinate/shikimate 5-dehydrogenase/glutamyl-tRNA reductase" evidence="9">
    <location>
        <begin position="111"/>
        <end position="192"/>
    </location>
</feature>
<dbReference type="CDD" id="cd01065">
    <property type="entry name" value="NAD_bind_Shikimate_DH"/>
    <property type="match status" value="1"/>
</dbReference>
<feature type="binding site" evidence="8">
    <location>
        <position position="215"/>
    </location>
    <ligand>
        <name>NADP(+)</name>
        <dbReference type="ChEBI" id="CHEBI:58349"/>
    </ligand>
</feature>
<feature type="binding site" evidence="8">
    <location>
        <position position="62"/>
    </location>
    <ligand>
        <name>shikimate</name>
        <dbReference type="ChEBI" id="CHEBI:36208"/>
    </ligand>
</feature>
<comment type="pathway">
    <text evidence="1 8">Metabolic intermediate biosynthesis; chorismate biosynthesis; chorismate from D-erythrose 4-phosphate and phosphoenolpyruvate: step 4/7.</text>
</comment>
<dbReference type="GO" id="GO:0004764">
    <property type="term" value="F:shikimate 3-dehydrogenase (NADP+) activity"/>
    <property type="evidence" value="ECO:0007669"/>
    <property type="project" value="UniProtKB-UniRule"/>
</dbReference>
<dbReference type="InterPro" id="IPR013708">
    <property type="entry name" value="Shikimate_DH-bd_N"/>
</dbReference>
<dbReference type="InterPro" id="IPR006151">
    <property type="entry name" value="Shikm_DH/Glu-tRNA_Rdtase"/>
</dbReference>
<keyword evidence="4 8" id="KW-0521">NADP</keyword>
<evidence type="ECO:0000256" key="4">
    <source>
        <dbReference type="ARBA" id="ARBA00022857"/>
    </source>
</evidence>
<keyword evidence="5 8" id="KW-0560">Oxidoreductase</keyword>
<feature type="binding site" evidence="8">
    <location>
        <begin position="128"/>
        <end position="132"/>
    </location>
    <ligand>
        <name>NADP(+)</name>
        <dbReference type="ChEBI" id="CHEBI:58349"/>
    </ligand>
</feature>
<dbReference type="EMBL" id="MPNX01000004">
    <property type="protein sequence ID" value="OOY35479.1"/>
    <property type="molecule type" value="Genomic_DNA"/>
</dbReference>
<feature type="active site" description="Proton acceptor" evidence="8">
    <location>
        <position position="66"/>
    </location>
</feature>
<evidence type="ECO:0000256" key="3">
    <source>
        <dbReference type="ARBA" id="ARBA00022605"/>
    </source>
</evidence>
<dbReference type="Pfam" id="PF01488">
    <property type="entry name" value="Shikimate_DH"/>
    <property type="match status" value="1"/>
</dbReference>
<dbReference type="RefSeq" id="WP_078452676.1">
    <property type="nucleotide sequence ID" value="NZ_MPNX01000004.1"/>
</dbReference>
<sequence>MFCKYAVIGNPIEHSKSPEIHAAFAEQTGEEVLYTRILGDMEDFNGDVHDFLNDGGCGLNVTVPFKERAFQMVDDLSERAELAGSVNTLIVATGNELRGDNTDGVGLITDLAKNHGFEFTGKRILVVGAGGATRGIIAPLLYKNPVSVTIVNRTVSRAEELALRFVNYGHVAACGFDQLGGKFDLIINATSAGIHGEVPPLPDGLLAEDGWTYDMMYSNEPTAFVKWGKAQGAAISLDGLGMLVEQAAESFWLWRGVRPDTAPVIAMLRE</sequence>
<evidence type="ECO:0000256" key="8">
    <source>
        <dbReference type="HAMAP-Rule" id="MF_00222"/>
    </source>
</evidence>
<dbReference type="GO" id="GO:0050661">
    <property type="term" value="F:NADP binding"/>
    <property type="evidence" value="ECO:0007669"/>
    <property type="project" value="InterPro"/>
</dbReference>
<gene>
    <name evidence="8" type="primary">aroE</name>
    <name evidence="12" type="ORF">BOV88_04330</name>
</gene>
<dbReference type="NCBIfam" id="TIGR00507">
    <property type="entry name" value="aroE"/>
    <property type="match status" value="1"/>
</dbReference>